<gene>
    <name evidence="4" type="ORF">DO83_02525</name>
</gene>
<reference evidence="4 5" key="1">
    <citation type="journal article" date="2016" name="Sci. Rep.">
        <title>Accelerated dysbiosis of gut microbiota during aggravation of DSS-induced colitis by a butyrate-producing bacterium.</title>
        <authorList>
            <person name="Zhang Q."/>
            <person name="Wu Y."/>
            <person name="Wang J."/>
            <person name="Wu G."/>
            <person name="Long W."/>
            <person name="Xue Z."/>
            <person name="Wang L."/>
            <person name="Zhang X."/>
            <person name="Pang X."/>
            <person name="Zhao Y."/>
            <person name="Zhao L."/>
            <person name="Zhang C."/>
        </authorList>
    </citation>
    <scope>NUCLEOTIDE SEQUENCE [LARGE SCALE GENOMIC DNA]</scope>
    <source>
        <strain evidence="4 5">BPB5</strain>
    </source>
</reference>
<evidence type="ECO:0000256" key="1">
    <source>
        <dbReference type="ARBA" id="ARBA00008005"/>
    </source>
</evidence>
<dbReference type="Pfam" id="PF04984">
    <property type="entry name" value="Phage_sheath_1"/>
    <property type="match status" value="1"/>
</dbReference>
<dbReference type="AlphaFoldDB" id="A0A1Q2C4D3"/>
<dbReference type="Pfam" id="PF17482">
    <property type="entry name" value="Phage_sheath_1C"/>
    <property type="match status" value="1"/>
</dbReference>
<feature type="domain" description="Tail sheath protein subtilisin-like" evidence="2">
    <location>
        <begin position="75"/>
        <end position="217"/>
    </location>
</feature>
<accession>A0A1Q2C4D3</accession>
<dbReference type="InterPro" id="IPR035089">
    <property type="entry name" value="Phage_sheath_subtilisin"/>
</dbReference>
<comment type="similarity">
    <text evidence="1">Belongs to the myoviridae tail sheath protein family.</text>
</comment>
<evidence type="ECO:0000259" key="2">
    <source>
        <dbReference type="Pfam" id="PF04984"/>
    </source>
</evidence>
<sequence>MNITFIEKAKTVIERSGSKNVGLIIPGTNNDRILKIAPGDNIPSAGLKYKEQIEMALIGNTVKPKKLVVAFSGADHAEIDDALNALADENVSYAAVSTQTETVASKVVSWVKEQREIGKNIKAVLPENAADNEAVINFSTESVSIVDKSYTAEQFCARMAGLFAGTPITESATYAVLPEATDCTRMSKKEMDSAIDAGKLILFYEDGEVRVARAVNSFTTKTDEKGDQYKKIKLVDIMDTIKSDLRSTIRNEWIGKKVNTYDNKCLLISAIQGYMDDLVLQNVLESATVEIDINGNKQYLEQNGVDATDMSSDDIKKANTGDKVYLVANIKMNDAIEDVTLEISI</sequence>
<dbReference type="EMBL" id="CP012098">
    <property type="protein sequence ID" value="AQP38587.1"/>
    <property type="molecule type" value="Genomic_DNA"/>
</dbReference>
<feature type="domain" description="Tail sheath protein C-terminal" evidence="3">
    <location>
        <begin position="224"/>
        <end position="344"/>
    </location>
</feature>
<proteinExistence type="inferred from homology"/>
<dbReference type="Gene3D" id="3.30.1370.220">
    <property type="match status" value="1"/>
</dbReference>
<protein>
    <recommendedName>
        <fullName evidence="6">Phage tail sheath protein</fullName>
    </recommendedName>
</protein>
<name>A0A1Q2C4D3_ANAHA</name>
<evidence type="ECO:0000313" key="5">
    <source>
        <dbReference type="Proteomes" id="UP000188159"/>
    </source>
</evidence>
<organism evidence="4 5">
    <name type="scientific">Anaerostipes hadrus</name>
    <dbReference type="NCBI Taxonomy" id="649756"/>
    <lineage>
        <taxon>Bacteria</taxon>
        <taxon>Bacillati</taxon>
        <taxon>Bacillota</taxon>
        <taxon>Clostridia</taxon>
        <taxon>Lachnospirales</taxon>
        <taxon>Lachnospiraceae</taxon>
        <taxon>Anaerostipes</taxon>
    </lineage>
</organism>
<evidence type="ECO:0000259" key="3">
    <source>
        <dbReference type="Pfam" id="PF17482"/>
    </source>
</evidence>
<dbReference type="Proteomes" id="UP000188159">
    <property type="component" value="Chromosome"/>
</dbReference>
<evidence type="ECO:0000313" key="4">
    <source>
        <dbReference type="EMBL" id="AQP38587.1"/>
    </source>
</evidence>
<dbReference type="InterPro" id="IPR020287">
    <property type="entry name" value="Tail_sheath_C"/>
</dbReference>
<dbReference type="Gene3D" id="3.40.50.11790">
    <property type="match status" value="1"/>
</dbReference>
<evidence type="ECO:0008006" key="6">
    <source>
        <dbReference type="Google" id="ProtNLM"/>
    </source>
</evidence>